<sequence>MSQQPKKHRLPIRFVDGAFEMEFGGAVPVADGAECELIISEDKISDPALLKSLRSKKAIRILEKGTKLIAMLSGSRPEEVTDELRQATLPADFASRSLGKWFERWERRSALRNFVEVEIGPADDRQRQLPDMESGGLWLTVQGWRAVGLESSQIILPECVSSEPATSLNHAYTLLSEAYEPWRISHTGNIYEQVLYQEGNGKWYPLEFLRDETELEEGQTIAKAHWERFLRDMKPRNPGQ</sequence>
<keyword evidence="2" id="KW-1185">Reference proteome</keyword>
<dbReference type="OrthoDB" id="8480015at2"/>
<dbReference type="STRING" id="254406.SAMN04488042_101729"/>
<dbReference type="EMBL" id="FOTQ01000001">
    <property type="protein sequence ID" value="SFL57339.1"/>
    <property type="molecule type" value="Genomic_DNA"/>
</dbReference>
<protein>
    <submittedName>
        <fullName evidence="1">Uncharacterized protein</fullName>
    </submittedName>
</protein>
<reference evidence="1 2" key="1">
    <citation type="submission" date="2016-10" db="EMBL/GenBank/DDBJ databases">
        <authorList>
            <person name="de Groot N.N."/>
        </authorList>
    </citation>
    <scope>NUCLEOTIDE SEQUENCE [LARGE SCALE GENOMIC DNA]</scope>
    <source>
        <strain evidence="1 2">DSM 15283</strain>
    </source>
</reference>
<gene>
    <name evidence="1" type="ORF">SAMN04488042_101729</name>
</gene>
<dbReference type="Proteomes" id="UP000199144">
    <property type="component" value="Unassembled WGS sequence"/>
</dbReference>
<name>A0A1I4ISJ2_9RHOB</name>
<organism evidence="1 2">
    <name type="scientific">Shimia aestuarii</name>
    <dbReference type="NCBI Taxonomy" id="254406"/>
    <lineage>
        <taxon>Bacteria</taxon>
        <taxon>Pseudomonadati</taxon>
        <taxon>Pseudomonadota</taxon>
        <taxon>Alphaproteobacteria</taxon>
        <taxon>Rhodobacterales</taxon>
        <taxon>Roseobacteraceae</taxon>
    </lineage>
</organism>
<dbReference type="AlphaFoldDB" id="A0A1I4ISJ2"/>
<evidence type="ECO:0000313" key="2">
    <source>
        <dbReference type="Proteomes" id="UP000199144"/>
    </source>
</evidence>
<evidence type="ECO:0000313" key="1">
    <source>
        <dbReference type="EMBL" id="SFL57339.1"/>
    </source>
</evidence>
<accession>A0A1I4ISJ2</accession>
<proteinExistence type="predicted"/>
<dbReference type="RefSeq" id="WP_093090943.1">
    <property type="nucleotide sequence ID" value="NZ_FOTQ01000001.1"/>
</dbReference>